<name>A0A0N4ZT67_PARTI</name>
<organism evidence="3 4">
    <name type="scientific">Parastrongyloides trichosuri</name>
    <name type="common">Possum-specific nematode worm</name>
    <dbReference type="NCBI Taxonomy" id="131310"/>
    <lineage>
        <taxon>Eukaryota</taxon>
        <taxon>Metazoa</taxon>
        <taxon>Ecdysozoa</taxon>
        <taxon>Nematoda</taxon>
        <taxon>Chromadorea</taxon>
        <taxon>Rhabditida</taxon>
        <taxon>Tylenchina</taxon>
        <taxon>Panagrolaimomorpha</taxon>
        <taxon>Strongyloidoidea</taxon>
        <taxon>Strongyloididae</taxon>
        <taxon>Parastrongyloides</taxon>
    </lineage>
</organism>
<protein>
    <submittedName>
        <fullName evidence="4">PDZ domain-containing protein</fullName>
    </submittedName>
</protein>
<evidence type="ECO:0000259" key="2">
    <source>
        <dbReference type="PROSITE" id="PS50106"/>
    </source>
</evidence>
<proteinExistence type="predicted"/>
<evidence type="ECO:0000256" key="1">
    <source>
        <dbReference type="SAM" id="MobiDB-lite"/>
    </source>
</evidence>
<feature type="compositionally biased region" description="Basic residues" evidence="1">
    <location>
        <begin position="298"/>
        <end position="309"/>
    </location>
</feature>
<dbReference type="STRING" id="131310.A0A0N4ZT67"/>
<dbReference type="Proteomes" id="UP000038045">
    <property type="component" value="Unplaced"/>
</dbReference>
<dbReference type="PANTHER" id="PTHR31327">
    <property type="entry name" value="SPERM MEIOSIS PDZ DOMAIN CONTAINING PROTEINS-RELATED"/>
    <property type="match status" value="1"/>
</dbReference>
<dbReference type="Gene3D" id="2.30.42.10">
    <property type="match status" value="1"/>
</dbReference>
<dbReference type="AlphaFoldDB" id="A0A0N4ZT67"/>
<dbReference type="WBParaSite" id="PTRK_0001169800.1">
    <property type="protein sequence ID" value="PTRK_0001169800.1"/>
    <property type="gene ID" value="PTRK_0001169800"/>
</dbReference>
<dbReference type="InterPro" id="IPR040264">
    <property type="entry name" value="T15H9.4-like"/>
</dbReference>
<dbReference type="InterPro" id="IPR036034">
    <property type="entry name" value="PDZ_sf"/>
</dbReference>
<reference evidence="4" key="1">
    <citation type="submission" date="2017-02" db="UniProtKB">
        <authorList>
            <consortium name="WormBaseParasite"/>
        </authorList>
    </citation>
    <scope>IDENTIFICATION</scope>
</reference>
<dbReference type="SUPFAM" id="SSF50156">
    <property type="entry name" value="PDZ domain-like"/>
    <property type="match status" value="1"/>
</dbReference>
<dbReference type="PROSITE" id="PS50106">
    <property type="entry name" value="PDZ"/>
    <property type="match status" value="1"/>
</dbReference>
<accession>A0A0N4ZT67</accession>
<dbReference type="InterPro" id="IPR001478">
    <property type="entry name" value="PDZ"/>
</dbReference>
<dbReference type="Pfam" id="PF00595">
    <property type="entry name" value="PDZ"/>
    <property type="match status" value="1"/>
</dbReference>
<evidence type="ECO:0000313" key="3">
    <source>
        <dbReference type="Proteomes" id="UP000038045"/>
    </source>
</evidence>
<sequence>MDIETAAFTIELTIQQIPFDDIEFNQHLFVTNTADCLSNHLKYGDKLIEINGEPVSSLDIFEDIIQDLLHSKISCRFERTICKHPDLIPIYEINRNTLKYLNMIDGYIYFGVQLATSDDCKEMGLYLKHYQSKVLITKVTPNLMASKCLIAGDHIIAVNELRVSNKHICHDKLVKVLRKFNTAVLVIERPISDLAKEWTLKALNSRIDNPASVKMKADVRDIAMKVKNEIILSDKHDTQPIKSILIKNPPDEYPRGEDAPTVTFDEETTEYSIGTDVSSSKKLKKVKKPTKARTLENKKRRKKRRRKFC</sequence>
<keyword evidence="3" id="KW-1185">Reference proteome</keyword>
<feature type="compositionally biased region" description="Basic residues" evidence="1">
    <location>
        <begin position="281"/>
        <end position="291"/>
    </location>
</feature>
<feature type="compositionally biased region" description="Basic and acidic residues" evidence="1">
    <location>
        <begin position="249"/>
        <end position="258"/>
    </location>
</feature>
<feature type="region of interest" description="Disordered" evidence="1">
    <location>
        <begin position="247"/>
        <end position="309"/>
    </location>
</feature>
<evidence type="ECO:0000313" key="4">
    <source>
        <dbReference type="WBParaSite" id="PTRK_0001169800.1"/>
    </source>
</evidence>
<dbReference type="SMART" id="SM00228">
    <property type="entry name" value="PDZ"/>
    <property type="match status" value="1"/>
</dbReference>
<feature type="domain" description="PDZ" evidence="2">
    <location>
        <begin position="111"/>
        <end position="186"/>
    </location>
</feature>